<dbReference type="Proteomes" id="UP001055439">
    <property type="component" value="Chromosome 8"/>
</dbReference>
<accession>A0A9E7HM44</accession>
<sequence length="61" mass="6711">MINSLTPPPRTRSGCRREAGRRLLHALLVFDDLGQRQLLFISSYAAKESGPHGHEAGPRDG</sequence>
<keyword evidence="2" id="KW-1185">Reference proteome</keyword>
<reference evidence="1" key="1">
    <citation type="submission" date="2022-05" db="EMBL/GenBank/DDBJ databases">
        <title>The Musa troglodytarum L. genome provides insights into the mechanism of non-climacteric behaviour and enrichment of carotenoids.</title>
        <authorList>
            <person name="Wang J."/>
        </authorList>
    </citation>
    <scope>NUCLEOTIDE SEQUENCE</scope>
    <source>
        <tissue evidence="1">Leaf</tissue>
    </source>
</reference>
<dbReference type="AlphaFoldDB" id="A0A9E7HM44"/>
<protein>
    <submittedName>
        <fullName evidence="1">Uncharacterized protein</fullName>
    </submittedName>
</protein>
<organism evidence="1 2">
    <name type="scientific">Musa troglodytarum</name>
    <name type="common">fe'i banana</name>
    <dbReference type="NCBI Taxonomy" id="320322"/>
    <lineage>
        <taxon>Eukaryota</taxon>
        <taxon>Viridiplantae</taxon>
        <taxon>Streptophyta</taxon>
        <taxon>Embryophyta</taxon>
        <taxon>Tracheophyta</taxon>
        <taxon>Spermatophyta</taxon>
        <taxon>Magnoliopsida</taxon>
        <taxon>Liliopsida</taxon>
        <taxon>Zingiberales</taxon>
        <taxon>Musaceae</taxon>
        <taxon>Musa</taxon>
    </lineage>
</organism>
<name>A0A9E7HM44_9LILI</name>
<evidence type="ECO:0000313" key="2">
    <source>
        <dbReference type="Proteomes" id="UP001055439"/>
    </source>
</evidence>
<proteinExistence type="predicted"/>
<dbReference type="EMBL" id="CP097510">
    <property type="protein sequence ID" value="URE37064.1"/>
    <property type="molecule type" value="Genomic_DNA"/>
</dbReference>
<gene>
    <name evidence="1" type="ORF">MUK42_37290</name>
</gene>
<evidence type="ECO:0000313" key="1">
    <source>
        <dbReference type="EMBL" id="URE37064.1"/>
    </source>
</evidence>